<keyword evidence="2" id="KW-1185">Reference proteome</keyword>
<accession>L7VLK6</accession>
<reference evidence="1 2" key="1">
    <citation type="journal article" date="2013" name="Genome Announc.">
        <title>Complete genome sequence of Clostridium stercorarium subsp. stercorarium strain DSM 8532, a thermophilic degrader of plant cell wall fibers.</title>
        <authorList>
            <person name="Poehlein A."/>
            <person name="Zverlov V.V."/>
            <person name="Daniel R."/>
            <person name="Schwarz W.H."/>
            <person name="Liebl W."/>
        </authorList>
    </citation>
    <scope>NUCLEOTIDE SEQUENCE [LARGE SCALE GENOMIC DNA]</scope>
    <source>
        <strain evidence="2">ATCC 35414 / DSM 8532 / NCIMB 11754</strain>
    </source>
</reference>
<dbReference type="AlphaFoldDB" id="L7VLK6"/>
<name>L7VLK6_THES1</name>
<dbReference type="RefSeq" id="WP_015358078.1">
    <property type="nucleotide sequence ID" value="NC_020134.1"/>
</dbReference>
<sequence>MRQVIKKGEVMNVYVVKITTMSKYLLTLFTYAPKVYALSDLHILHLRKEV</sequence>
<dbReference type="EMBL" id="CP004044">
    <property type="protein sequence ID" value="AGC67381.1"/>
    <property type="molecule type" value="Genomic_DNA"/>
</dbReference>
<organism evidence="1 2">
    <name type="scientific">Thermoclostridium stercorarium (strain ATCC 35414 / DSM 8532 / NCIMB 11754)</name>
    <name type="common">Clostridium stercorarium</name>
    <dbReference type="NCBI Taxonomy" id="1121335"/>
    <lineage>
        <taxon>Bacteria</taxon>
        <taxon>Bacillati</taxon>
        <taxon>Bacillota</taxon>
        <taxon>Clostridia</taxon>
        <taxon>Eubacteriales</taxon>
        <taxon>Oscillospiraceae</taxon>
        <taxon>Thermoclostridium</taxon>
    </lineage>
</organism>
<evidence type="ECO:0000313" key="1">
    <source>
        <dbReference type="EMBL" id="AGC67381.1"/>
    </source>
</evidence>
<gene>
    <name evidence="1" type="ordered locus">Cst_c03570</name>
</gene>
<evidence type="ECO:0000313" key="2">
    <source>
        <dbReference type="Proteomes" id="UP000011220"/>
    </source>
</evidence>
<dbReference type="Proteomes" id="UP000011220">
    <property type="component" value="Chromosome"/>
</dbReference>
<protein>
    <submittedName>
        <fullName evidence="1">Uncharacterized protein</fullName>
    </submittedName>
</protein>
<dbReference type="STRING" id="1121335.Cst_c03570"/>
<proteinExistence type="predicted"/>
<dbReference type="PATRIC" id="fig|1121335.3.peg.348"/>
<dbReference type="KEGG" id="css:Cst_c03570"/>